<dbReference type="EMBL" id="CACTIH010003655">
    <property type="protein sequence ID" value="CAA2980863.1"/>
    <property type="molecule type" value="Genomic_DNA"/>
</dbReference>
<evidence type="ECO:0000313" key="1">
    <source>
        <dbReference type="EMBL" id="CAA2980863.1"/>
    </source>
</evidence>
<reference evidence="1 2" key="1">
    <citation type="submission" date="2019-12" db="EMBL/GenBank/DDBJ databases">
        <authorList>
            <person name="Alioto T."/>
            <person name="Alioto T."/>
            <person name="Gomez Garrido J."/>
        </authorList>
    </citation>
    <scope>NUCLEOTIDE SEQUENCE [LARGE SCALE GENOMIC DNA]</scope>
</reference>
<protein>
    <submittedName>
        <fullName evidence="1">Uncharacterized protein</fullName>
    </submittedName>
</protein>
<dbReference type="Proteomes" id="UP000594638">
    <property type="component" value="Unassembled WGS sequence"/>
</dbReference>
<feature type="non-terminal residue" evidence="1">
    <location>
        <position position="109"/>
    </location>
</feature>
<comment type="caution">
    <text evidence="1">The sequence shown here is derived from an EMBL/GenBank/DDBJ whole genome shotgun (WGS) entry which is preliminary data.</text>
</comment>
<sequence length="109" mass="11923">MVTVWGGWHLAAVRGYGGFYGGDRAWDLVFNGDDDVAIDGNGATAIALSHGHGTLLMFHQYRVVGRALPMETVINEFDELVEDRCKDVDISQGAHACNRNKDGFVDDKP</sequence>
<gene>
    <name evidence="1" type="ORF">OLEA9_A045218</name>
</gene>
<keyword evidence="2" id="KW-1185">Reference proteome</keyword>
<accession>A0A8S0RND0</accession>
<organism evidence="1 2">
    <name type="scientific">Olea europaea subsp. europaea</name>
    <dbReference type="NCBI Taxonomy" id="158383"/>
    <lineage>
        <taxon>Eukaryota</taxon>
        <taxon>Viridiplantae</taxon>
        <taxon>Streptophyta</taxon>
        <taxon>Embryophyta</taxon>
        <taxon>Tracheophyta</taxon>
        <taxon>Spermatophyta</taxon>
        <taxon>Magnoliopsida</taxon>
        <taxon>eudicotyledons</taxon>
        <taxon>Gunneridae</taxon>
        <taxon>Pentapetalae</taxon>
        <taxon>asterids</taxon>
        <taxon>lamiids</taxon>
        <taxon>Lamiales</taxon>
        <taxon>Oleaceae</taxon>
        <taxon>Oleeae</taxon>
        <taxon>Olea</taxon>
    </lineage>
</organism>
<dbReference type="AlphaFoldDB" id="A0A8S0RND0"/>
<dbReference type="Gramene" id="OE9A045218T1">
    <property type="protein sequence ID" value="OE9A045218C1"/>
    <property type="gene ID" value="OE9A045218"/>
</dbReference>
<evidence type="ECO:0000313" key="2">
    <source>
        <dbReference type="Proteomes" id="UP000594638"/>
    </source>
</evidence>
<proteinExistence type="predicted"/>
<name>A0A8S0RND0_OLEEU</name>